<evidence type="ECO:0000313" key="10">
    <source>
        <dbReference type="EMBL" id="PHN01797.1"/>
    </source>
</evidence>
<comment type="similarity">
    <text evidence="9">Belongs to the dethiobiotin synthetase family.</text>
</comment>
<comment type="pathway">
    <text evidence="9">Cofactor biosynthesis; biotin biosynthesis; biotin from 7,8-diaminononanoate: step 1/2.</text>
</comment>
<comment type="function">
    <text evidence="9">Catalyzes a mechanistically unusual reaction, the ATP-dependent insertion of CO2 between the N7 and N8 nitrogen atoms of 7,8-diaminopelargonic acid (DAPA, also called 7,8-diammoniononanoate) to form a ureido ring.</text>
</comment>
<keyword evidence="5 9" id="KW-0093">Biotin biosynthesis</keyword>
<dbReference type="UniPathway" id="UPA00078">
    <property type="reaction ID" value="UER00161"/>
</dbReference>
<reference evidence="10 11" key="1">
    <citation type="submission" date="2017-10" db="EMBL/GenBank/DDBJ databases">
        <title>The draft genome sequence of Lewinella nigricans NBRC 102662.</title>
        <authorList>
            <person name="Wang K."/>
        </authorList>
    </citation>
    <scope>NUCLEOTIDE SEQUENCE [LARGE SCALE GENOMIC DNA]</scope>
    <source>
        <strain evidence="10 11">NBRC 102662</strain>
    </source>
</reference>
<organism evidence="10 11">
    <name type="scientific">Flavilitoribacter nigricans (strain ATCC 23147 / DSM 23189 / NBRC 102662 / NCIMB 1420 / SS-2)</name>
    <name type="common">Lewinella nigricans</name>
    <dbReference type="NCBI Taxonomy" id="1122177"/>
    <lineage>
        <taxon>Bacteria</taxon>
        <taxon>Pseudomonadati</taxon>
        <taxon>Bacteroidota</taxon>
        <taxon>Saprospiria</taxon>
        <taxon>Saprospirales</taxon>
        <taxon>Lewinellaceae</taxon>
        <taxon>Flavilitoribacter</taxon>
    </lineage>
</organism>
<feature type="active site" evidence="9">
    <location>
        <position position="33"/>
    </location>
</feature>
<dbReference type="GO" id="GO:0005829">
    <property type="term" value="C:cytosol"/>
    <property type="evidence" value="ECO:0007669"/>
    <property type="project" value="TreeGrafter"/>
</dbReference>
<feature type="binding site" evidence="9">
    <location>
        <begin position="100"/>
        <end position="103"/>
    </location>
    <ligand>
        <name>ATP</name>
        <dbReference type="ChEBI" id="CHEBI:30616"/>
    </ligand>
</feature>
<comment type="caution">
    <text evidence="9">Lacks conserved residue(s) required for the propagation of feature annotation.</text>
</comment>
<name>A0A2D0N002_FLAN2</name>
<evidence type="ECO:0000256" key="1">
    <source>
        <dbReference type="ARBA" id="ARBA00022490"/>
    </source>
</evidence>
<dbReference type="PANTHER" id="PTHR43210">
    <property type="entry name" value="DETHIOBIOTIN SYNTHETASE"/>
    <property type="match status" value="1"/>
</dbReference>
<keyword evidence="11" id="KW-1185">Reference proteome</keyword>
<keyword evidence="1 9" id="KW-0963">Cytoplasm</keyword>
<keyword evidence="3 9" id="KW-0479">Metal-binding</keyword>
<comment type="subunit">
    <text evidence="9">Homodimer.</text>
</comment>
<dbReference type="GO" id="GO:0005524">
    <property type="term" value="F:ATP binding"/>
    <property type="evidence" value="ECO:0007669"/>
    <property type="project" value="UniProtKB-UniRule"/>
</dbReference>
<dbReference type="OrthoDB" id="9802097at2"/>
<dbReference type="EMBL" id="PDUD01000049">
    <property type="protein sequence ID" value="PHN01797.1"/>
    <property type="molecule type" value="Genomic_DNA"/>
</dbReference>
<evidence type="ECO:0000256" key="5">
    <source>
        <dbReference type="ARBA" id="ARBA00022756"/>
    </source>
</evidence>
<evidence type="ECO:0000256" key="6">
    <source>
        <dbReference type="ARBA" id="ARBA00022840"/>
    </source>
</evidence>
<evidence type="ECO:0000256" key="8">
    <source>
        <dbReference type="ARBA" id="ARBA00047386"/>
    </source>
</evidence>
<dbReference type="GO" id="GO:0004141">
    <property type="term" value="F:dethiobiotin synthase activity"/>
    <property type="evidence" value="ECO:0007669"/>
    <property type="project" value="UniProtKB-UniRule"/>
</dbReference>
<feature type="binding site" evidence="9">
    <location>
        <position position="44"/>
    </location>
    <ligand>
        <name>Mg(2+)</name>
        <dbReference type="ChEBI" id="CHEBI:18420"/>
    </ligand>
</feature>
<dbReference type="PIRSF" id="PIRSF006755">
    <property type="entry name" value="DTB_synth"/>
    <property type="match status" value="1"/>
</dbReference>
<dbReference type="GO" id="GO:0000287">
    <property type="term" value="F:magnesium ion binding"/>
    <property type="evidence" value="ECO:0007669"/>
    <property type="project" value="UniProtKB-UniRule"/>
</dbReference>
<evidence type="ECO:0000256" key="7">
    <source>
        <dbReference type="ARBA" id="ARBA00022842"/>
    </source>
</evidence>
<feature type="binding site" evidence="9">
    <location>
        <position position="44"/>
    </location>
    <ligand>
        <name>ATP</name>
        <dbReference type="ChEBI" id="CHEBI:30616"/>
    </ligand>
</feature>
<keyword evidence="4 9" id="KW-0547">Nucleotide-binding</keyword>
<evidence type="ECO:0000256" key="3">
    <source>
        <dbReference type="ARBA" id="ARBA00022723"/>
    </source>
</evidence>
<dbReference type="HAMAP" id="MF_00336">
    <property type="entry name" value="BioD"/>
    <property type="match status" value="1"/>
</dbReference>
<comment type="subcellular location">
    <subcellularLocation>
        <location evidence="9">Cytoplasm</location>
    </subcellularLocation>
</comment>
<comment type="cofactor">
    <cofactor evidence="9">
        <name>Mg(2+)</name>
        <dbReference type="ChEBI" id="CHEBI:18420"/>
    </cofactor>
</comment>
<dbReference type="PANTHER" id="PTHR43210:SF2">
    <property type="entry name" value="ATP-DEPENDENT DETHIOBIOTIN SYNTHETASE BIOD 2"/>
    <property type="match status" value="1"/>
</dbReference>
<dbReference type="Gene3D" id="3.40.50.300">
    <property type="entry name" value="P-loop containing nucleotide triphosphate hydrolases"/>
    <property type="match status" value="1"/>
</dbReference>
<dbReference type="Proteomes" id="UP000223913">
    <property type="component" value="Unassembled WGS sequence"/>
</dbReference>
<comment type="catalytic activity">
    <reaction evidence="8">
        <text>(7R,8S)-8-amino-7-(carboxyamino)nonanoate + ATP = (4R,5S)-dethiobiotin + ADP + phosphate + H(+)</text>
        <dbReference type="Rhea" id="RHEA:63684"/>
        <dbReference type="ChEBI" id="CHEBI:15378"/>
        <dbReference type="ChEBI" id="CHEBI:30616"/>
        <dbReference type="ChEBI" id="CHEBI:43474"/>
        <dbReference type="ChEBI" id="CHEBI:149470"/>
        <dbReference type="ChEBI" id="CHEBI:149473"/>
        <dbReference type="ChEBI" id="CHEBI:456216"/>
    </reaction>
</comment>
<evidence type="ECO:0000256" key="4">
    <source>
        <dbReference type="ARBA" id="ARBA00022741"/>
    </source>
</evidence>
<evidence type="ECO:0000256" key="9">
    <source>
        <dbReference type="HAMAP-Rule" id="MF_00336"/>
    </source>
</evidence>
<dbReference type="AlphaFoldDB" id="A0A2D0N002"/>
<evidence type="ECO:0000313" key="11">
    <source>
        <dbReference type="Proteomes" id="UP000223913"/>
    </source>
</evidence>
<protein>
    <recommendedName>
        <fullName evidence="9">ATP-dependent dethiobiotin synthetase BioD</fullName>
        <ecNumber evidence="9">6.3.3.3</ecNumber>
    </recommendedName>
    <alternativeName>
        <fullName evidence="9">DTB synthetase</fullName>
        <shortName evidence="9">DTBS</shortName>
    </alternativeName>
    <alternativeName>
        <fullName evidence="9">Dethiobiotin synthase</fullName>
    </alternativeName>
</protein>
<dbReference type="Pfam" id="PF13500">
    <property type="entry name" value="AAA_26"/>
    <property type="match status" value="1"/>
</dbReference>
<evidence type="ECO:0000256" key="2">
    <source>
        <dbReference type="ARBA" id="ARBA00022598"/>
    </source>
</evidence>
<dbReference type="GO" id="GO:0009102">
    <property type="term" value="P:biotin biosynthetic process"/>
    <property type="evidence" value="ECO:0007669"/>
    <property type="project" value="UniProtKB-UniRule"/>
</dbReference>
<dbReference type="InterPro" id="IPR004472">
    <property type="entry name" value="DTB_synth_BioD"/>
</dbReference>
<comment type="caution">
    <text evidence="10">The sequence shown here is derived from an EMBL/GenBank/DDBJ whole genome shotgun (WGS) entry which is preliminary data.</text>
</comment>
<dbReference type="EC" id="6.3.3.3" evidence="9"/>
<feature type="binding site" evidence="9">
    <location>
        <position position="37"/>
    </location>
    <ligand>
        <name>substrate</name>
    </ligand>
</feature>
<keyword evidence="6 9" id="KW-0067">ATP-binding</keyword>
<accession>A0A2D0N002</accession>
<feature type="binding site" evidence="9">
    <location>
        <position position="100"/>
    </location>
    <ligand>
        <name>Mg(2+)</name>
        <dbReference type="ChEBI" id="CHEBI:18420"/>
    </ligand>
</feature>
<comment type="catalytic activity">
    <reaction evidence="9">
        <text>(7R,8S)-7,8-diammoniononanoate + CO2 + ATP = (4R,5S)-dethiobiotin + ADP + phosphate + 3 H(+)</text>
        <dbReference type="Rhea" id="RHEA:15805"/>
        <dbReference type="ChEBI" id="CHEBI:15378"/>
        <dbReference type="ChEBI" id="CHEBI:16526"/>
        <dbReference type="ChEBI" id="CHEBI:30616"/>
        <dbReference type="ChEBI" id="CHEBI:43474"/>
        <dbReference type="ChEBI" id="CHEBI:149469"/>
        <dbReference type="ChEBI" id="CHEBI:149473"/>
        <dbReference type="ChEBI" id="CHEBI:456216"/>
        <dbReference type="EC" id="6.3.3.3"/>
    </reaction>
</comment>
<sequence>MNKKYFVTGIGTEIGKTVVSAVLVRALQADYWKPVQSGDLHHTDTDKVSDWAGMSADRIHPEAYRLHLPMSPHASAEADGVAIRLDAFQLPETENDLIVEGAGGLMVPLNQEDCMIDLIARLNIPVVLVSRNYLGSINHTLLSIEALRSRNIPIAGLVFNGESVPTTESIITTMTGLECWFRIPELSEVSPEKIAELAAGISF</sequence>
<feature type="binding site" evidence="9">
    <location>
        <position position="17"/>
    </location>
    <ligand>
        <name>Mg(2+)</name>
        <dbReference type="ChEBI" id="CHEBI:18420"/>
    </ligand>
</feature>
<feature type="binding site" evidence="9">
    <location>
        <begin position="13"/>
        <end position="18"/>
    </location>
    <ligand>
        <name>ATP</name>
        <dbReference type="ChEBI" id="CHEBI:30616"/>
    </ligand>
</feature>
<keyword evidence="7 9" id="KW-0460">Magnesium</keyword>
<gene>
    <name evidence="9 10" type="primary">bioD</name>
    <name evidence="10" type="ORF">CRP01_35530</name>
</gene>
<proteinExistence type="inferred from homology"/>
<dbReference type="SUPFAM" id="SSF52540">
    <property type="entry name" value="P-loop containing nucleoside triphosphate hydrolases"/>
    <property type="match status" value="1"/>
</dbReference>
<feature type="binding site" evidence="9">
    <location>
        <position position="192"/>
    </location>
    <ligand>
        <name>ATP</name>
        <dbReference type="ChEBI" id="CHEBI:30616"/>
    </ligand>
</feature>
<dbReference type="RefSeq" id="WP_099154844.1">
    <property type="nucleotide sequence ID" value="NZ_PDUD01000049.1"/>
</dbReference>
<dbReference type="CDD" id="cd03109">
    <property type="entry name" value="DTBS"/>
    <property type="match status" value="1"/>
</dbReference>
<dbReference type="NCBIfam" id="TIGR00347">
    <property type="entry name" value="bioD"/>
    <property type="match status" value="1"/>
</dbReference>
<dbReference type="InterPro" id="IPR027417">
    <property type="entry name" value="P-loop_NTPase"/>
</dbReference>
<keyword evidence="2 9" id="KW-0436">Ligase</keyword>